<dbReference type="PANTHER" id="PTHR34653:SF1">
    <property type="entry name" value="FLAGELLAR HOOK-BASAL BODY COMPLEX PROTEIN FLIE"/>
    <property type="match status" value="1"/>
</dbReference>
<reference evidence="6 7" key="1">
    <citation type="submission" date="2017-05" db="EMBL/GenBank/DDBJ databases">
        <title>Genome Sequence of Loktanella vestfoldensis Strain SMR4r Isolated from a Culture of the Diatom Skeletonema marinoi.</title>
        <authorList>
            <person name="Topel M."/>
            <person name="Pinder M.I.M."/>
            <person name="Johansson O.N."/>
            <person name="Kourtchenko O."/>
            <person name="Godhe A."/>
            <person name="Clarke A.K."/>
        </authorList>
    </citation>
    <scope>NUCLEOTIDE SEQUENCE [LARGE SCALE GENOMIC DNA]</scope>
    <source>
        <strain evidence="6 7">SMR4r</strain>
    </source>
</reference>
<dbReference type="OrthoDB" id="8909229at2"/>
<keyword evidence="7" id="KW-1185">Reference proteome</keyword>
<dbReference type="Pfam" id="PF02049">
    <property type="entry name" value="FliE"/>
    <property type="match status" value="1"/>
</dbReference>
<evidence type="ECO:0000256" key="2">
    <source>
        <dbReference type="ARBA" id="ARBA00009272"/>
    </source>
</evidence>
<evidence type="ECO:0000313" key="6">
    <source>
        <dbReference type="EMBL" id="ARU02733.1"/>
    </source>
</evidence>
<dbReference type="RefSeq" id="WP_087211226.1">
    <property type="nucleotide sequence ID" value="NZ_CP021431.1"/>
</dbReference>
<keyword evidence="3 4" id="KW-0975">Bacterial flagellum</keyword>
<gene>
    <name evidence="4" type="primary">fliE</name>
    <name evidence="6" type="ORF">LOKVESSMR4R_03461</name>
</gene>
<dbReference type="GO" id="GO:0005198">
    <property type="term" value="F:structural molecule activity"/>
    <property type="evidence" value="ECO:0007669"/>
    <property type="project" value="UniProtKB-UniRule"/>
</dbReference>
<comment type="similarity">
    <text evidence="2 4">Belongs to the FliE family.</text>
</comment>
<comment type="subcellular location">
    <subcellularLocation>
        <location evidence="1 4">Bacterial flagellum basal body</location>
    </subcellularLocation>
</comment>
<dbReference type="PRINTS" id="PR01006">
    <property type="entry name" value="FLGHOOKFLIE"/>
</dbReference>
<organism evidence="6 7">
    <name type="scientific">Yoonia vestfoldensis</name>
    <dbReference type="NCBI Taxonomy" id="245188"/>
    <lineage>
        <taxon>Bacteria</taxon>
        <taxon>Pseudomonadati</taxon>
        <taxon>Pseudomonadota</taxon>
        <taxon>Alphaproteobacteria</taxon>
        <taxon>Rhodobacterales</taxon>
        <taxon>Paracoccaceae</taxon>
        <taxon>Yoonia</taxon>
    </lineage>
</organism>
<sequence length="113" mass="12074">MKALEQISNVSSTTVTAALDRAADMAERAGGGGAVGRSNAGPSFAERMSDSLDNVARTQNEAAQLVRDYETGKETDLTKVMVAQQVSSLSFQMTLNVRNKALTAYKDIMNMPV</sequence>
<dbReference type="HAMAP" id="MF_00724">
    <property type="entry name" value="FliE"/>
    <property type="match status" value="1"/>
</dbReference>
<dbReference type="GO" id="GO:0009425">
    <property type="term" value="C:bacterial-type flagellum basal body"/>
    <property type="evidence" value="ECO:0007669"/>
    <property type="project" value="UniProtKB-SubCell"/>
</dbReference>
<evidence type="ECO:0000256" key="4">
    <source>
        <dbReference type="HAMAP-Rule" id="MF_00724"/>
    </source>
</evidence>
<dbReference type="Proteomes" id="UP000195273">
    <property type="component" value="Chromosome"/>
</dbReference>
<evidence type="ECO:0000256" key="3">
    <source>
        <dbReference type="ARBA" id="ARBA00023143"/>
    </source>
</evidence>
<name>A0A1Y0EGH7_9RHOB</name>
<protein>
    <recommendedName>
        <fullName evidence="4 5">Flagellar hook-basal body complex protein FliE</fullName>
    </recommendedName>
</protein>
<keyword evidence="6" id="KW-0282">Flagellum</keyword>
<evidence type="ECO:0000256" key="1">
    <source>
        <dbReference type="ARBA" id="ARBA00004117"/>
    </source>
</evidence>
<accession>A0A1Y0EGH7</accession>
<keyword evidence="6" id="KW-0969">Cilium</keyword>
<dbReference type="NCBIfam" id="TIGR00205">
    <property type="entry name" value="fliE"/>
    <property type="match status" value="1"/>
</dbReference>
<dbReference type="GO" id="GO:0071973">
    <property type="term" value="P:bacterial-type flagellum-dependent cell motility"/>
    <property type="evidence" value="ECO:0007669"/>
    <property type="project" value="InterPro"/>
</dbReference>
<dbReference type="GO" id="GO:0003774">
    <property type="term" value="F:cytoskeletal motor activity"/>
    <property type="evidence" value="ECO:0007669"/>
    <property type="project" value="InterPro"/>
</dbReference>
<dbReference type="EMBL" id="CP021431">
    <property type="protein sequence ID" value="ARU02733.1"/>
    <property type="molecule type" value="Genomic_DNA"/>
</dbReference>
<dbReference type="KEGG" id="lvs:LOKVESSMR4R_03461"/>
<dbReference type="PANTHER" id="PTHR34653">
    <property type="match status" value="1"/>
</dbReference>
<evidence type="ECO:0000256" key="5">
    <source>
        <dbReference type="NCBIfam" id="TIGR00205"/>
    </source>
</evidence>
<proteinExistence type="inferred from homology"/>
<keyword evidence="6" id="KW-0966">Cell projection</keyword>
<dbReference type="AlphaFoldDB" id="A0A1Y0EGH7"/>
<evidence type="ECO:0000313" key="7">
    <source>
        <dbReference type="Proteomes" id="UP000195273"/>
    </source>
</evidence>
<dbReference type="InterPro" id="IPR001624">
    <property type="entry name" value="FliE"/>
</dbReference>